<protein>
    <recommendedName>
        <fullName evidence="4">SMP-30/Gluconolactonase/LRE-like region domain-containing protein</fullName>
    </recommendedName>
</protein>
<dbReference type="AlphaFoldDB" id="A0A932A7F1"/>
<comment type="caution">
    <text evidence="2">The sequence shown here is derived from an EMBL/GenBank/DDBJ whole genome shotgun (WGS) entry which is preliminary data.</text>
</comment>
<reference evidence="2" key="1">
    <citation type="submission" date="2020-07" db="EMBL/GenBank/DDBJ databases">
        <title>Huge and variable diversity of episymbiotic CPR bacteria and DPANN archaea in groundwater ecosystems.</title>
        <authorList>
            <person name="He C.Y."/>
            <person name="Keren R."/>
            <person name="Whittaker M."/>
            <person name="Farag I.F."/>
            <person name="Doudna J."/>
            <person name="Cate J.H.D."/>
            <person name="Banfield J.F."/>
        </authorList>
    </citation>
    <scope>NUCLEOTIDE SEQUENCE</scope>
    <source>
        <strain evidence="2">NC_groundwater_580_Pr5_B-0.1um_64_19</strain>
    </source>
</reference>
<dbReference type="InterPro" id="IPR011044">
    <property type="entry name" value="Quino_amine_DH_bsu"/>
</dbReference>
<evidence type="ECO:0000313" key="3">
    <source>
        <dbReference type="Proteomes" id="UP000779809"/>
    </source>
</evidence>
<dbReference type="SUPFAM" id="SSF50969">
    <property type="entry name" value="YVTN repeat-like/Quinoprotein amine dehydrogenase"/>
    <property type="match status" value="1"/>
</dbReference>
<sequence>MKQWAWFLLLCAGIAVAQHASPAPSAKDTASRKRLEPVEVVETKDMASLVIGPFQCDTDGNLYVRRSDSSDRSAQSPIRKYSSKGDMLVKMSPADADLQYVAGPFFVGSEGDVYWAAWKPRTKDTFVLHFDKAGKFVSKTKLGADVYPDGPLAVFPSGEMIVAGLEGEADSLKPYTGIFDSSGTLMRRLSLADDQRIKDAVEAGDSAFVTTTGTGNLAVSFGQIVMGQDGNAYLSRRMLPTVIYAINPRGEVVRRMTVDSGDLFFAGMHENRGRLAILFRNFGDSESLVKIVDEQSGEETATYDLNKALGWGFVCYSPPRLTFLSTGPNHKATFTYMEPK</sequence>
<dbReference type="Gene3D" id="2.120.10.30">
    <property type="entry name" value="TolB, C-terminal domain"/>
    <property type="match status" value="1"/>
</dbReference>
<organism evidence="2 3">
    <name type="scientific">Candidatus Korobacter versatilis</name>
    <dbReference type="NCBI Taxonomy" id="658062"/>
    <lineage>
        <taxon>Bacteria</taxon>
        <taxon>Pseudomonadati</taxon>
        <taxon>Acidobacteriota</taxon>
        <taxon>Terriglobia</taxon>
        <taxon>Terriglobales</taxon>
        <taxon>Candidatus Korobacteraceae</taxon>
        <taxon>Candidatus Korobacter</taxon>
    </lineage>
</organism>
<name>A0A932A7F1_9BACT</name>
<dbReference type="Proteomes" id="UP000779809">
    <property type="component" value="Unassembled WGS sequence"/>
</dbReference>
<dbReference type="EMBL" id="JACPNR010000006">
    <property type="protein sequence ID" value="MBI2678098.1"/>
    <property type="molecule type" value="Genomic_DNA"/>
</dbReference>
<proteinExistence type="predicted"/>
<evidence type="ECO:0008006" key="4">
    <source>
        <dbReference type="Google" id="ProtNLM"/>
    </source>
</evidence>
<keyword evidence="1" id="KW-0732">Signal</keyword>
<evidence type="ECO:0000256" key="1">
    <source>
        <dbReference type="SAM" id="SignalP"/>
    </source>
</evidence>
<feature type="signal peptide" evidence="1">
    <location>
        <begin position="1"/>
        <end position="17"/>
    </location>
</feature>
<gene>
    <name evidence="2" type="ORF">HYX28_04905</name>
</gene>
<accession>A0A932A7F1</accession>
<evidence type="ECO:0000313" key="2">
    <source>
        <dbReference type="EMBL" id="MBI2678098.1"/>
    </source>
</evidence>
<feature type="chain" id="PRO_5037895548" description="SMP-30/Gluconolactonase/LRE-like region domain-containing protein" evidence="1">
    <location>
        <begin position="18"/>
        <end position="340"/>
    </location>
</feature>
<dbReference type="InterPro" id="IPR011042">
    <property type="entry name" value="6-blade_b-propeller_TolB-like"/>
</dbReference>